<feature type="transmembrane region" description="Helical" evidence="1">
    <location>
        <begin position="375"/>
        <end position="392"/>
    </location>
</feature>
<dbReference type="Gene3D" id="3.30.70.1230">
    <property type="entry name" value="Nucleotide cyclase"/>
    <property type="match status" value="1"/>
</dbReference>
<dbReference type="EMBL" id="UOFK01000295">
    <property type="protein sequence ID" value="VAW82050.1"/>
    <property type="molecule type" value="Genomic_DNA"/>
</dbReference>
<keyword evidence="1" id="KW-0472">Membrane</keyword>
<keyword evidence="3" id="KW-0456">Lyase</keyword>
<protein>
    <submittedName>
        <fullName evidence="3">Adenylate cyclase</fullName>
        <ecNumber evidence="3">4.6.1.1</ecNumber>
    </submittedName>
</protein>
<feature type="domain" description="Guanylate cyclase" evidence="2">
    <location>
        <begin position="491"/>
        <end position="617"/>
    </location>
</feature>
<sequence>MPHWTQSLLAGLMVGLLGVLVAALPASWAWEEDIGLAALFKLRGSRVAPDEVVIVAIGGRTSHQLKVDEEVRNWPRTLHAQLIDQLAAAGAVVITFDIFFKKPSGDEHDRRLAKAMQDAGNVVLFAYLERKILPAGSSKTRTPANKLVQLEHLQPPIPLLADTAVAVAPFILPKVPIKVGRFWIYHDNIRLFSLPVVAQELYSATALSDYLHILEQQDPVLKQRISHSSIEKGERLSIDTLIDLRNEPEFANTLLKTLVSPAMAVLSSEHRRQIETLLATYRAPVHPYFNFYGPPLTITTVSYEDILAGDSQALASIKNKAVFVGYSGHYQTNQQDSFISVFSQSSGLDLSGVEIAATAFANLIHKETLIPLGEAAQATLIVFYGLLIFLLLRVLPPYLSIAAGLVVAILYFAVVYGVFSKANLWLPWTVPLFVQTPLAMLVTLGWHYREARLSRHRLKAIFGYYLPSEVVDRLAHDSDEALGHGEAAFGVCLATDAENYTHLAEHTDPAQLKLLMNRYYELLFTPVRARGGMISDVVGDAMLAIWSAPQDSTKLRASACHAALEIHAAFKNTHRPHQIPTRIGLHAGDLVFSHIGAIDHYEYRAVGDIVNTASRIENFNKQLGTRILISQETLSDLDGLVTRNLGSFHLKGKQQSVILHELVANTKTVSAEILALHAAFAEALSAYQADELATATRLFQAMVQRYPEDGPSRYYLNACR</sequence>
<evidence type="ECO:0000259" key="2">
    <source>
        <dbReference type="PROSITE" id="PS50125"/>
    </source>
</evidence>
<dbReference type="PANTHER" id="PTHR43081:SF1">
    <property type="entry name" value="ADENYLATE CYCLASE, TERMINAL-DIFFERENTIATION SPECIFIC"/>
    <property type="match status" value="1"/>
</dbReference>
<organism evidence="3">
    <name type="scientific">hydrothermal vent metagenome</name>
    <dbReference type="NCBI Taxonomy" id="652676"/>
    <lineage>
        <taxon>unclassified sequences</taxon>
        <taxon>metagenomes</taxon>
        <taxon>ecological metagenomes</taxon>
    </lineage>
</organism>
<dbReference type="PANTHER" id="PTHR43081">
    <property type="entry name" value="ADENYLATE CYCLASE, TERMINAL-DIFFERENTIATION SPECIFIC-RELATED"/>
    <property type="match status" value="1"/>
</dbReference>
<dbReference type="AlphaFoldDB" id="A0A3B0YZB0"/>
<dbReference type="Pfam" id="PF00211">
    <property type="entry name" value="Guanylate_cyc"/>
    <property type="match status" value="1"/>
</dbReference>
<dbReference type="InterPro" id="IPR050697">
    <property type="entry name" value="Adenylyl/Guanylyl_Cyclase_3/4"/>
</dbReference>
<dbReference type="GO" id="GO:0004016">
    <property type="term" value="F:adenylate cyclase activity"/>
    <property type="evidence" value="ECO:0007669"/>
    <property type="project" value="UniProtKB-EC"/>
</dbReference>
<dbReference type="PROSITE" id="PS50125">
    <property type="entry name" value="GUANYLATE_CYCLASE_2"/>
    <property type="match status" value="1"/>
</dbReference>
<dbReference type="CDD" id="cd07302">
    <property type="entry name" value="CHD"/>
    <property type="match status" value="1"/>
</dbReference>
<reference evidence="3" key="1">
    <citation type="submission" date="2018-06" db="EMBL/GenBank/DDBJ databases">
        <authorList>
            <person name="Zhirakovskaya E."/>
        </authorList>
    </citation>
    <scope>NUCLEOTIDE SEQUENCE</scope>
</reference>
<dbReference type="SMART" id="SM00044">
    <property type="entry name" value="CYCc"/>
    <property type="match status" value="1"/>
</dbReference>
<dbReference type="GO" id="GO:0009190">
    <property type="term" value="P:cyclic nucleotide biosynthetic process"/>
    <property type="evidence" value="ECO:0007669"/>
    <property type="project" value="InterPro"/>
</dbReference>
<gene>
    <name evidence="3" type="ORF">MNBD_GAMMA13-924</name>
</gene>
<dbReference type="Pfam" id="PF05226">
    <property type="entry name" value="CHASE2"/>
    <property type="match status" value="1"/>
</dbReference>
<dbReference type="InterPro" id="IPR029787">
    <property type="entry name" value="Nucleotide_cyclase"/>
</dbReference>
<evidence type="ECO:0000256" key="1">
    <source>
        <dbReference type="SAM" id="Phobius"/>
    </source>
</evidence>
<dbReference type="InterPro" id="IPR001054">
    <property type="entry name" value="A/G_cyclase"/>
</dbReference>
<proteinExistence type="predicted"/>
<dbReference type="EC" id="4.6.1.1" evidence="3"/>
<dbReference type="InterPro" id="IPR007890">
    <property type="entry name" value="CHASE2"/>
</dbReference>
<accession>A0A3B0YZB0</accession>
<dbReference type="SUPFAM" id="SSF55073">
    <property type="entry name" value="Nucleotide cyclase"/>
    <property type="match status" value="1"/>
</dbReference>
<keyword evidence="1" id="KW-1133">Transmembrane helix</keyword>
<feature type="transmembrane region" description="Helical" evidence="1">
    <location>
        <begin position="399"/>
        <end position="419"/>
    </location>
</feature>
<evidence type="ECO:0000313" key="3">
    <source>
        <dbReference type="EMBL" id="VAW82050.1"/>
    </source>
</evidence>
<feature type="transmembrane region" description="Helical" evidence="1">
    <location>
        <begin position="425"/>
        <end position="448"/>
    </location>
</feature>
<dbReference type="GO" id="GO:0035556">
    <property type="term" value="P:intracellular signal transduction"/>
    <property type="evidence" value="ECO:0007669"/>
    <property type="project" value="InterPro"/>
</dbReference>
<dbReference type="SMART" id="SM01080">
    <property type="entry name" value="CHASE2"/>
    <property type="match status" value="1"/>
</dbReference>
<name>A0A3B0YZB0_9ZZZZ</name>
<keyword evidence="1" id="KW-0812">Transmembrane</keyword>